<name>A0A7J7ILL4_9RHOD</name>
<dbReference type="Proteomes" id="UP000530660">
    <property type="component" value="Unassembled WGS sequence"/>
</dbReference>
<evidence type="ECO:0000259" key="2">
    <source>
        <dbReference type="Pfam" id="PF09324"/>
    </source>
</evidence>
<dbReference type="Pfam" id="PF09324">
    <property type="entry name" value="Sec7-like_HDS"/>
    <property type="match status" value="1"/>
</dbReference>
<evidence type="ECO:0000256" key="1">
    <source>
        <dbReference type="SAM" id="MobiDB-lite"/>
    </source>
</evidence>
<dbReference type="InterPro" id="IPR016024">
    <property type="entry name" value="ARM-type_fold"/>
</dbReference>
<organism evidence="4 5">
    <name type="scientific">Cyanidiococcus yangmingshanensis</name>
    <dbReference type="NCBI Taxonomy" id="2690220"/>
    <lineage>
        <taxon>Eukaryota</taxon>
        <taxon>Rhodophyta</taxon>
        <taxon>Bangiophyceae</taxon>
        <taxon>Cyanidiales</taxon>
        <taxon>Cyanidiaceae</taxon>
        <taxon>Cyanidiococcus</taxon>
    </lineage>
</organism>
<dbReference type="PANTHER" id="PTHR10663:SF375">
    <property type="entry name" value="LD29171P"/>
    <property type="match status" value="1"/>
</dbReference>
<protein>
    <submittedName>
        <fullName evidence="4">ADP-ribosylation factor guanine nucleotide-exchange factor</fullName>
    </submittedName>
</protein>
<gene>
    <name evidence="4" type="primary">ARFGEF1_1</name>
    <name evidence="4" type="ORF">F1559_000101</name>
</gene>
<dbReference type="SUPFAM" id="SSF48371">
    <property type="entry name" value="ARM repeat"/>
    <property type="match status" value="1"/>
</dbReference>
<dbReference type="EMBL" id="VWRR01000004">
    <property type="protein sequence ID" value="KAF6004016.1"/>
    <property type="molecule type" value="Genomic_DNA"/>
</dbReference>
<reference evidence="4 5" key="1">
    <citation type="journal article" date="2020" name="J. Phycol.">
        <title>Comparative genome analysis reveals Cyanidiococcus gen. nov., a new extremophilic red algal genus sister to Cyanidioschyzon (Cyanidioschyzonaceae, Rhodophyta).</title>
        <authorList>
            <person name="Liu S.-L."/>
            <person name="Chiang Y.-R."/>
            <person name="Yoon H.S."/>
            <person name="Fu H.-Y."/>
        </authorList>
    </citation>
    <scope>NUCLEOTIDE SEQUENCE [LARGE SCALE GENOMIC DNA]</scope>
    <source>
        <strain evidence="4 5">THAL066</strain>
    </source>
</reference>
<comment type="caution">
    <text evidence="4">The sequence shown here is derived from an EMBL/GenBank/DDBJ whole genome shotgun (WGS) entry which is preliminary data.</text>
</comment>
<dbReference type="PANTHER" id="PTHR10663">
    <property type="entry name" value="GUANYL-NUCLEOTIDE EXCHANGE FACTOR"/>
    <property type="match status" value="1"/>
</dbReference>
<feature type="domain" description="Mon2/Sec7/BIG1-like HDS" evidence="2">
    <location>
        <begin position="12"/>
        <end position="54"/>
    </location>
</feature>
<feature type="compositionally biased region" description="Basic and acidic residues" evidence="1">
    <location>
        <begin position="323"/>
        <end position="346"/>
    </location>
</feature>
<feature type="region of interest" description="Disordered" evidence="1">
    <location>
        <begin position="320"/>
        <end position="418"/>
    </location>
</feature>
<feature type="region of interest" description="Disordered" evidence="1">
    <location>
        <begin position="553"/>
        <end position="573"/>
    </location>
</feature>
<evidence type="ECO:0000313" key="5">
    <source>
        <dbReference type="Proteomes" id="UP000530660"/>
    </source>
</evidence>
<evidence type="ECO:0000313" key="4">
    <source>
        <dbReference type="EMBL" id="KAF6004016.1"/>
    </source>
</evidence>
<feature type="domain" description="Sec7/BIG1-like C-terminal" evidence="3">
    <location>
        <begin position="436"/>
        <end position="636"/>
    </location>
</feature>
<dbReference type="Pfam" id="PF20252">
    <property type="entry name" value="BIG2_C"/>
    <property type="match status" value="1"/>
</dbReference>
<dbReference type="AlphaFoldDB" id="A0A7J7ILL4"/>
<keyword evidence="5" id="KW-1185">Reference proteome</keyword>
<feature type="compositionally biased region" description="Basic and acidic residues" evidence="1">
    <location>
        <begin position="381"/>
        <end position="390"/>
    </location>
</feature>
<feature type="compositionally biased region" description="Basic and acidic residues" evidence="1">
    <location>
        <begin position="353"/>
        <end position="363"/>
    </location>
</feature>
<accession>A0A7J7ILL4</accession>
<dbReference type="OrthoDB" id="18431at2759"/>
<proteinExistence type="predicted"/>
<feature type="compositionally biased region" description="Polar residues" evidence="1">
    <location>
        <begin position="407"/>
        <end position="418"/>
    </location>
</feature>
<evidence type="ECO:0000259" key="3">
    <source>
        <dbReference type="Pfam" id="PF20252"/>
    </source>
</evidence>
<sequence length="650" mass="72463">MSHCGLHSVAIVEALIREHSLHMRSGWKCVFSVLQRAADDRSEKVVERAFLCLDYIVRTYFGQVAEVFVDALHTLAVFAVNRVSTSCATRAVEHIGVRAPAMVAEQRTGLAANADQDPGRLWFPILTALANVCTDGREVLRAYATELLFRGLLEYGGSFSAELWVLVFRGVLAPIFDDLHHLPGGDRFEQSLDEQAPSSQGWAQTTGAGALHGLLMVFEAHHECMRPLFADILAVLRTWICQENESICREGMSCLQRFVDQAALWMRADEWDCVVAFLDELVIAMLPTEITREGSVARSFSGGISIGGVPDAFVADAASVSENTRDRDIDTDRGRKTSPSGHRDADLSNENLQGHDDDSERPQWDGARAEIVTQDSLQGPEHADHRHLVGGDHLPAETMADGLETSGPRSLSKFKQSHGSNERRHGIFIAIRCKCVVQLLLIELVRDLVVEHYERLSVDQVLALAAAVHRSFRFAQRFNADLSLRFDLWRAGFMSQVPNLFRQDTTGRVVYLRILFRVLNDHRQTVALRALEPLLGLSSETLEHFNRRASTKLSSDDADANDAHHTRLDTTATSSVEEQRELNAYAPVVAFILENMAHTLDPIFERVVETLFAEFVTLIRTAEQPEVRAALSLIFQRLGKDWTDRAAAHA</sequence>
<dbReference type="InterPro" id="IPR015403">
    <property type="entry name" value="Mon2/Sec7/BIG1-like_HDS"/>
</dbReference>
<dbReference type="InterPro" id="IPR046455">
    <property type="entry name" value="Sec7/BIG1-like_C"/>
</dbReference>